<gene>
    <name evidence="2" type="ORF">AC244_18995</name>
</gene>
<reference evidence="3" key="1">
    <citation type="submission" date="2015-07" db="EMBL/GenBank/DDBJ databases">
        <title>Whole genome sequence of an Ensifer adhaerens strain isolated from a cave pool in the Wind Cave National Park.</title>
        <authorList>
            <person name="Eng W.W.H."/>
            <person name="Gan H.M."/>
            <person name="Barton H.A."/>
            <person name="Savka M.A."/>
        </authorList>
    </citation>
    <scope>NUCLEOTIDE SEQUENCE [LARGE SCALE GENOMIC DNA]</scope>
    <source>
        <strain evidence="3">SD006</strain>
    </source>
</reference>
<dbReference type="Proteomes" id="UP000037425">
    <property type="component" value="Unassembled WGS sequence"/>
</dbReference>
<dbReference type="AlphaFoldDB" id="A0A0L8BR17"/>
<accession>A0A0L8BR17</accession>
<dbReference type="PATRIC" id="fig|106592.7.peg.1606"/>
<evidence type="ECO:0000313" key="3">
    <source>
        <dbReference type="Proteomes" id="UP000037425"/>
    </source>
</evidence>
<dbReference type="SUPFAM" id="SSF56935">
    <property type="entry name" value="Porins"/>
    <property type="match status" value="1"/>
</dbReference>
<dbReference type="RefSeq" id="WP_053250384.1">
    <property type="nucleotide sequence ID" value="NZ_LGAP01000013.1"/>
</dbReference>
<name>A0A0L8BR17_ENSAD</name>
<protein>
    <recommendedName>
        <fullName evidence="4">Outer membrane protein beta-barrel domain-containing protein</fullName>
    </recommendedName>
</protein>
<dbReference type="EMBL" id="LGAP01000013">
    <property type="protein sequence ID" value="KOF17005.1"/>
    <property type="molecule type" value="Genomic_DNA"/>
</dbReference>
<proteinExistence type="predicted"/>
<feature type="chain" id="PRO_5005581140" description="Outer membrane protein beta-barrel domain-containing protein" evidence="1">
    <location>
        <begin position="21"/>
        <end position="279"/>
    </location>
</feature>
<evidence type="ECO:0000256" key="1">
    <source>
        <dbReference type="SAM" id="SignalP"/>
    </source>
</evidence>
<organism evidence="2 3">
    <name type="scientific">Ensifer adhaerens</name>
    <name type="common">Sinorhizobium morelense</name>
    <dbReference type="NCBI Taxonomy" id="106592"/>
    <lineage>
        <taxon>Bacteria</taxon>
        <taxon>Pseudomonadati</taxon>
        <taxon>Pseudomonadota</taxon>
        <taxon>Alphaproteobacteria</taxon>
        <taxon>Hyphomicrobiales</taxon>
        <taxon>Rhizobiaceae</taxon>
        <taxon>Sinorhizobium/Ensifer group</taxon>
        <taxon>Ensifer</taxon>
    </lineage>
</organism>
<keyword evidence="1" id="KW-0732">Signal</keyword>
<comment type="caution">
    <text evidence="2">The sequence shown here is derived from an EMBL/GenBank/DDBJ whole genome shotgun (WGS) entry which is preliminary data.</text>
</comment>
<dbReference type="OrthoDB" id="8417690at2"/>
<sequence>MFRTSGFLVFLLSGAQFAAAADMDRPLVGADDYYEAPVEQSSLGVTGYIEGAYGSVIDSPGDIDADAWALRGAVNFDAGAGFNLQVDLGYARASIVDANTNAYNGTLHGYYRDNLYAAGVFVQASRLDAGFDSHINDYMGGIEGAYFQDTWTIHGAAGYGQARWEGFGADHYMAALGARVYATDNVRFDLDGALDRITDSGIDYDIRSLKLTANYRPESFPVTLFGGYKYADEEVSGFGSSVSGDSSTIFGGLRFSYGSNSIKEEERLGPIWSNNSRSF</sequence>
<evidence type="ECO:0008006" key="4">
    <source>
        <dbReference type="Google" id="ProtNLM"/>
    </source>
</evidence>
<evidence type="ECO:0000313" key="2">
    <source>
        <dbReference type="EMBL" id="KOF17005.1"/>
    </source>
</evidence>
<feature type="signal peptide" evidence="1">
    <location>
        <begin position="1"/>
        <end position="20"/>
    </location>
</feature>